<keyword evidence="2 6" id="KW-0472">Membrane</keyword>
<dbReference type="RefSeq" id="WP_191727721.1">
    <property type="nucleotide sequence ID" value="NZ_JACSQJ010000001.1"/>
</dbReference>
<evidence type="ECO:0000313" key="9">
    <source>
        <dbReference type="Proteomes" id="UP000647183"/>
    </source>
</evidence>
<dbReference type="Gene3D" id="3.30.160.150">
    <property type="entry name" value="Lipoprotein like domain"/>
    <property type="match status" value="1"/>
</dbReference>
<comment type="function">
    <text evidence="6">Together with LptD, is involved in the assembly of lipopolysaccharide (LPS) at the surface of the outer membrane. Required for the proper assembly of LptD. Binds LPS and may serve as the LPS recognition site at the outer membrane.</text>
</comment>
<keyword evidence="1" id="KW-0732">Signal</keyword>
<keyword evidence="4 6" id="KW-0998">Cell outer membrane</keyword>
<evidence type="ECO:0000256" key="1">
    <source>
        <dbReference type="ARBA" id="ARBA00022729"/>
    </source>
</evidence>
<feature type="region of interest" description="Disordered" evidence="7">
    <location>
        <begin position="168"/>
        <end position="209"/>
    </location>
</feature>
<dbReference type="InterPro" id="IPR007485">
    <property type="entry name" value="LPS_assembly_LptE"/>
</dbReference>
<evidence type="ECO:0000256" key="6">
    <source>
        <dbReference type="HAMAP-Rule" id="MF_01186"/>
    </source>
</evidence>
<dbReference type="Pfam" id="PF04390">
    <property type="entry name" value="LptE"/>
    <property type="match status" value="1"/>
</dbReference>
<evidence type="ECO:0000256" key="7">
    <source>
        <dbReference type="SAM" id="MobiDB-lite"/>
    </source>
</evidence>
<name>A0ABR8UEJ0_9GAMM</name>
<keyword evidence="5" id="KW-0449">Lipoprotein</keyword>
<comment type="subunit">
    <text evidence="6">Component of the lipopolysaccharide transport and assembly complex. Interacts with LptD.</text>
</comment>
<dbReference type="Proteomes" id="UP000647183">
    <property type="component" value="Unassembled WGS sequence"/>
</dbReference>
<reference evidence="8 9" key="1">
    <citation type="submission" date="2020-08" db="EMBL/GenBank/DDBJ databases">
        <title>A Genomic Blueprint of the Chicken Gut Microbiome.</title>
        <authorList>
            <person name="Gilroy R."/>
            <person name="Ravi A."/>
            <person name="Getino M."/>
            <person name="Pursley I."/>
            <person name="Horton D.L."/>
            <person name="Alikhan N.-F."/>
            <person name="Baker D."/>
            <person name="Gharbi K."/>
            <person name="Hall N."/>
            <person name="Watson M."/>
            <person name="Adriaenssens E.M."/>
            <person name="Foster-Nyarko E."/>
            <person name="Jarju S."/>
            <person name="Secka A."/>
            <person name="Antonio M."/>
            <person name="Oren A."/>
            <person name="Chaudhuri R."/>
            <person name="La Ragione R.M."/>
            <person name="Hildebrand F."/>
            <person name="Pallen M.J."/>
        </authorList>
    </citation>
    <scope>NUCLEOTIDE SEQUENCE [LARGE SCALE GENOMIC DNA]</scope>
    <source>
        <strain evidence="8 9">Sa2BVA3</strain>
    </source>
</reference>
<comment type="caution">
    <text evidence="8">The sequence shown here is derived from an EMBL/GenBank/DDBJ whole genome shotgun (WGS) entry which is preliminary data.</text>
</comment>
<evidence type="ECO:0000256" key="2">
    <source>
        <dbReference type="ARBA" id="ARBA00023136"/>
    </source>
</evidence>
<sequence>MSRLLPLLLAAIILSLPACGFHLRDPLELPPDLAGVQVVARNPYSPLAQSLTRSLERAGFEVPERAGEGMAVLRILSERWDSQAISVDQFGRGQEYSLRYAAVFMLQDPEGRELVPEQVIELSRDYVSLPNNSTGSESEREMLARELERDMAAAVLRRIAAANRAEAALAPDAGATGTDADGTDDVPVPASDDGDDDGTPEGEAAGDGA</sequence>
<dbReference type="EMBL" id="JACSQJ010000001">
    <property type="protein sequence ID" value="MBD7986421.1"/>
    <property type="molecule type" value="Genomic_DNA"/>
</dbReference>
<accession>A0ABR8UEJ0</accession>
<proteinExistence type="inferred from homology"/>
<dbReference type="HAMAP" id="MF_01186">
    <property type="entry name" value="LPS_assembly_LptE"/>
    <property type="match status" value="1"/>
</dbReference>
<comment type="similarity">
    <text evidence="6">Belongs to the LptE lipoprotein family.</text>
</comment>
<feature type="compositionally biased region" description="Low complexity" evidence="7">
    <location>
        <begin position="168"/>
        <end position="191"/>
    </location>
</feature>
<evidence type="ECO:0000256" key="5">
    <source>
        <dbReference type="ARBA" id="ARBA00023288"/>
    </source>
</evidence>
<keyword evidence="3" id="KW-0564">Palmitate</keyword>
<protein>
    <recommendedName>
        <fullName evidence="6">LPS-assembly lipoprotein LptE</fullName>
    </recommendedName>
</protein>
<evidence type="ECO:0000256" key="4">
    <source>
        <dbReference type="ARBA" id="ARBA00023237"/>
    </source>
</evidence>
<dbReference type="PANTHER" id="PTHR38098:SF1">
    <property type="entry name" value="LPS-ASSEMBLY LIPOPROTEIN LPTE"/>
    <property type="match status" value="1"/>
</dbReference>
<evidence type="ECO:0000256" key="3">
    <source>
        <dbReference type="ARBA" id="ARBA00023139"/>
    </source>
</evidence>
<gene>
    <name evidence="6" type="primary">lptE</name>
    <name evidence="8" type="ORF">H9645_00060</name>
</gene>
<dbReference type="PANTHER" id="PTHR38098">
    <property type="entry name" value="LPS-ASSEMBLY LIPOPROTEIN LPTE"/>
    <property type="match status" value="1"/>
</dbReference>
<evidence type="ECO:0000313" key="8">
    <source>
        <dbReference type="EMBL" id="MBD7986421.1"/>
    </source>
</evidence>
<organism evidence="8 9">
    <name type="scientific">Luteimonas colneyensis</name>
    <dbReference type="NCBI Taxonomy" id="2762230"/>
    <lineage>
        <taxon>Bacteria</taxon>
        <taxon>Pseudomonadati</taxon>
        <taxon>Pseudomonadota</taxon>
        <taxon>Gammaproteobacteria</taxon>
        <taxon>Lysobacterales</taxon>
        <taxon>Lysobacteraceae</taxon>
        <taxon>Luteimonas</taxon>
    </lineage>
</organism>
<keyword evidence="9" id="KW-1185">Reference proteome</keyword>